<dbReference type="PANTHER" id="PTHR35549:SF2">
    <property type="entry name" value="TRANSDUCIN_WD40 REPEAT-LIKE SUPERFAMILY PROTEIN"/>
    <property type="match status" value="1"/>
</dbReference>
<feature type="compositionally biased region" description="Polar residues" evidence="4">
    <location>
        <begin position="257"/>
        <end position="267"/>
    </location>
</feature>
<dbReference type="Pfam" id="PF23654">
    <property type="entry name" value="ARM_LIN_2nd"/>
    <property type="match status" value="1"/>
</dbReference>
<dbReference type="Proteomes" id="UP001630127">
    <property type="component" value="Unassembled WGS sequence"/>
</dbReference>
<evidence type="ECO:0000313" key="9">
    <source>
        <dbReference type="Proteomes" id="UP001630127"/>
    </source>
</evidence>
<dbReference type="InterPro" id="IPR055566">
    <property type="entry name" value="ARM_LIN"/>
</dbReference>
<dbReference type="InterPro" id="IPR001680">
    <property type="entry name" value="WD40_rpt"/>
</dbReference>
<dbReference type="Pfam" id="PF23568">
    <property type="entry name" value="ARM_LIN"/>
    <property type="match status" value="1"/>
</dbReference>
<dbReference type="InterPro" id="IPR015943">
    <property type="entry name" value="WD40/YVTN_repeat-like_dom_sf"/>
</dbReference>
<dbReference type="PROSITE" id="PS50294">
    <property type="entry name" value="WD_REPEATS_REGION"/>
    <property type="match status" value="1"/>
</dbReference>
<dbReference type="InterPro" id="IPR056514">
    <property type="entry name" value="ARM_LIN_2nd"/>
</dbReference>
<dbReference type="Gene3D" id="1.25.10.10">
    <property type="entry name" value="Leucine-rich Repeat Variant"/>
    <property type="match status" value="1"/>
</dbReference>
<feature type="domain" description="Putative E3 ubiquitin-protein ligase LIN ARM-like" evidence="6">
    <location>
        <begin position="642"/>
        <end position="995"/>
    </location>
</feature>
<evidence type="ECO:0000259" key="6">
    <source>
        <dbReference type="Pfam" id="PF23628"/>
    </source>
</evidence>
<gene>
    <name evidence="8" type="ORF">ACH5RR_031098</name>
</gene>
<dbReference type="PANTHER" id="PTHR35549">
    <property type="entry name" value="OS04G0584500 PROTEIN"/>
    <property type="match status" value="1"/>
</dbReference>
<dbReference type="InterPro" id="IPR011989">
    <property type="entry name" value="ARM-like"/>
</dbReference>
<feature type="region of interest" description="Disordered" evidence="4">
    <location>
        <begin position="237"/>
        <end position="267"/>
    </location>
</feature>
<comment type="caution">
    <text evidence="8">The sequence shown here is derived from an EMBL/GenBank/DDBJ whole genome shotgun (WGS) entry which is preliminary data.</text>
</comment>
<feature type="repeat" description="WD" evidence="3">
    <location>
        <begin position="1017"/>
        <end position="1056"/>
    </location>
</feature>
<evidence type="ECO:0000256" key="4">
    <source>
        <dbReference type="SAM" id="MobiDB-lite"/>
    </source>
</evidence>
<feature type="domain" description="Putative E3 ubiquitin-protein ligase LIN ARM repeats" evidence="7">
    <location>
        <begin position="477"/>
        <end position="640"/>
    </location>
</feature>
<dbReference type="PROSITE" id="PS50082">
    <property type="entry name" value="WD_REPEATS_2"/>
    <property type="match status" value="2"/>
</dbReference>
<evidence type="ECO:0008006" key="10">
    <source>
        <dbReference type="Google" id="ProtNLM"/>
    </source>
</evidence>
<organism evidence="8 9">
    <name type="scientific">Cinchona calisaya</name>
    <dbReference type="NCBI Taxonomy" id="153742"/>
    <lineage>
        <taxon>Eukaryota</taxon>
        <taxon>Viridiplantae</taxon>
        <taxon>Streptophyta</taxon>
        <taxon>Embryophyta</taxon>
        <taxon>Tracheophyta</taxon>
        <taxon>Spermatophyta</taxon>
        <taxon>Magnoliopsida</taxon>
        <taxon>eudicotyledons</taxon>
        <taxon>Gunneridae</taxon>
        <taxon>Pentapetalae</taxon>
        <taxon>asterids</taxon>
        <taxon>lamiids</taxon>
        <taxon>Gentianales</taxon>
        <taxon>Rubiaceae</taxon>
        <taxon>Cinchonoideae</taxon>
        <taxon>Cinchoneae</taxon>
        <taxon>Cinchona</taxon>
    </lineage>
</organism>
<evidence type="ECO:0000259" key="7">
    <source>
        <dbReference type="Pfam" id="PF23654"/>
    </source>
</evidence>
<dbReference type="InterPro" id="IPR019775">
    <property type="entry name" value="WD40_repeat_CS"/>
</dbReference>
<feature type="domain" description="Putative E3 ubiquitin-protein ligase LIN N-terminal" evidence="5">
    <location>
        <begin position="29"/>
        <end position="179"/>
    </location>
</feature>
<proteinExistence type="predicted"/>
<dbReference type="InterPro" id="IPR056512">
    <property type="entry name" value="LIN_N"/>
</dbReference>
<dbReference type="Gene3D" id="2.130.10.10">
    <property type="entry name" value="YVTN repeat-like/Quinoprotein amine dehydrogenase"/>
    <property type="match status" value="1"/>
</dbReference>
<dbReference type="EMBL" id="JBJUIK010000013">
    <property type="protein sequence ID" value="KAL3505716.1"/>
    <property type="molecule type" value="Genomic_DNA"/>
</dbReference>
<dbReference type="SUPFAM" id="SSF50978">
    <property type="entry name" value="WD40 repeat-like"/>
    <property type="match status" value="1"/>
</dbReference>
<dbReference type="InterPro" id="IPR036322">
    <property type="entry name" value="WD40_repeat_dom_sf"/>
</dbReference>
<evidence type="ECO:0000256" key="1">
    <source>
        <dbReference type="ARBA" id="ARBA00022574"/>
    </source>
</evidence>
<evidence type="ECO:0000256" key="2">
    <source>
        <dbReference type="ARBA" id="ARBA00022737"/>
    </source>
</evidence>
<keyword evidence="9" id="KW-1185">Reference proteome</keyword>
<dbReference type="InterPro" id="IPR016024">
    <property type="entry name" value="ARM-type_fold"/>
</dbReference>
<reference evidence="8 9" key="1">
    <citation type="submission" date="2024-11" db="EMBL/GenBank/DDBJ databases">
        <title>A near-complete genome assembly of Cinchona calisaya.</title>
        <authorList>
            <person name="Lian D.C."/>
            <person name="Zhao X.W."/>
            <person name="Wei L."/>
        </authorList>
    </citation>
    <scope>NUCLEOTIDE SEQUENCE [LARGE SCALE GENOMIC DNA]</scope>
    <source>
        <tissue evidence="8">Nenye</tissue>
    </source>
</reference>
<feature type="repeat" description="WD" evidence="3">
    <location>
        <begin position="1059"/>
        <end position="1092"/>
    </location>
</feature>
<accession>A0ABD2YE75</accession>
<protein>
    <recommendedName>
        <fullName evidence="10">E3 ubiquitin-protein ligase LIN-1</fullName>
    </recommendedName>
</protein>
<sequence length="1301" mass="145614">MLQNSMASISASSASSFSQDNEKLDLESVSALATTINEHINALLANDKAWMSLKLKCTSKLNIQKQPTFEFSEYSIVSNLYWGIEAIDAATQAKGVEERTSRLQNSEKMLQVPASLHEQGVTSGIPNDYLICCSYFYLSIVRKLQLDDWQAALHFLQALLVSPRLVQEEFAPELCQSILQLYIRHKRQERHGRPVSKSSVVNLDQDETNEVMGWMAKEYKAWLLYYQIMSNGEHGSKCSASRNTAIPDDKSRDAISGSANGNSQGTNRRGCYAEIIRDSRVKCLKDILTESQSDTPISIDSCNSSSTEETFPKESQRVSKISLKIRKKNAYNQQAEVVDQNLQAPPSKLHPEITVCGPQASKHLMLRADRELVVLDHLSRTLSNSLRDADVSVIRRIDIKSNVPIDGSSKKHTAQGNLELGNCRQSSLKEFATSKSHQFHQLHRTRSSASDIRMKSTSFGDALYQVQKHSEENSQIEQVQILEKLISNLCFSETLGKLDEDYTIEIATVYKLLNNRRGLKYSLLKDIILDQLLMAISTSKKEQVIRASVTILSTIVSGNKTIIEDIKRKGLQLYDLATALRKNVHEASILIYLINPSPEEIKMLEILPCLVEVVCTSNNYKDAITSILLTPRAASLMIIEVLVTAFDYTTNNMHLSTISSPRVLSGLLDIPGNNSLEEFTSLAAILVRCMRFDGNCRKFICEFAPIAEFISLLRSNQKRATSTALEFFHELLRMPRSSAIKLLQEIRKDGSNNSMSALVLLIQNSQPDQRLLAASLLLQLDTLEEASSKFMYREEAVKALLEPLTCEENSAKQALSAFILSNIGGTYSWTGEPYTAAWLAKKAGLTSLQHKNMIKNYDFSDESLQDAGIDTWCSKLAKRVMKFGTPVFHDLEKGLKSKSKKISRDCLTAIAWIGCEVAKSSDDLRFNACEILLSKIEQFVHPGFELEERLLACLCIYNYTLGRGMKKLIHFSEGVRESLRRLANATWMAEELLSVADYFQPNKWRISCVHTQTLEVGHSHNGAVTALIYYRGQLCSGYADGSIKVWDIKGQTATLVQDMKNHNKAVTCFALLEQGNCLLSGSADKTLKIWQMIERKLECIEVIATKEPIQSVDTYGQLIFTISRGHKMKLFDASRNAKDVFKNKSVKTMGVVQGKVYAGCMDSSIQELAITNSREQEIRAPTKKWMMQNKPINSLAVYKDWLYGASVVVEGSKIKDWRRNSKPQISVTSEKGANVLAMEVVEDFIYLNSSASRSSLQIWLRGTLHKVGRLSAGSKITSLLSANDMILCGTETGLIKGWLPL</sequence>
<dbReference type="Pfam" id="PF23628">
    <property type="entry name" value="ARM_LIN_C"/>
    <property type="match status" value="1"/>
</dbReference>
<dbReference type="SUPFAM" id="SSF48371">
    <property type="entry name" value="ARM repeat"/>
    <property type="match status" value="2"/>
</dbReference>
<keyword evidence="1 3" id="KW-0853">WD repeat</keyword>
<dbReference type="SMART" id="SM00320">
    <property type="entry name" value="WD40"/>
    <property type="match status" value="3"/>
</dbReference>
<evidence type="ECO:0000256" key="3">
    <source>
        <dbReference type="PROSITE-ProRule" id="PRU00221"/>
    </source>
</evidence>
<dbReference type="Pfam" id="PF00400">
    <property type="entry name" value="WD40"/>
    <property type="match status" value="2"/>
</dbReference>
<name>A0ABD2YE75_9GENT</name>
<evidence type="ECO:0000313" key="8">
    <source>
        <dbReference type="EMBL" id="KAL3505716.1"/>
    </source>
</evidence>
<evidence type="ECO:0000259" key="5">
    <source>
        <dbReference type="Pfam" id="PF23568"/>
    </source>
</evidence>
<keyword evidence="2" id="KW-0677">Repeat</keyword>
<dbReference type="PROSITE" id="PS00678">
    <property type="entry name" value="WD_REPEATS_1"/>
    <property type="match status" value="1"/>
</dbReference>